<keyword evidence="1" id="KW-0732">Signal</keyword>
<sequence length="92" mass="10579">MTICGAHRWFICVLIVRAAGAEVQEHLFIECKQFFYMGTLPQGREEQLFKKICQFYEGEPQFVTLNDMIGHLPLAYADMPAGQLRSAQRRLA</sequence>
<dbReference type="PANTHER" id="PTHR21472">
    <property type="entry name" value="ENDONUCLEASE DOMAIN-CONTAINING 1 PROTEIN ENDOD1"/>
    <property type="match status" value="1"/>
</dbReference>
<feature type="chain" id="PRO_5025651814" evidence="1">
    <location>
        <begin position="22"/>
        <end position="92"/>
    </location>
</feature>
<dbReference type="AlphaFoldDB" id="A0A672HGR5"/>
<dbReference type="PANTHER" id="PTHR21472:SF19">
    <property type="entry name" value="ZGC:172339"/>
    <property type="match status" value="1"/>
</dbReference>
<reference evidence="2" key="1">
    <citation type="submission" date="2019-06" db="EMBL/GenBank/DDBJ databases">
        <authorList>
            <consortium name="Wellcome Sanger Institute Data Sharing"/>
        </authorList>
    </citation>
    <scope>NUCLEOTIDE SEQUENCE [LARGE SCALE GENOMIC DNA]</scope>
</reference>
<proteinExistence type="predicted"/>
<evidence type="ECO:0000313" key="3">
    <source>
        <dbReference type="Proteomes" id="UP000472267"/>
    </source>
</evidence>
<dbReference type="InParanoid" id="A0A672HGR5"/>
<protein>
    <submittedName>
        <fullName evidence="2">Uncharacterized protein</fullName>
    </submittedName>
</protein>
<dbReference type="Proteomes" id="UP000472267">
    <property type="component" value="Chromosome 7"/>
</dbReference>
<reference evidence="2" key="3">
    <citation type="submission" date="2025-09" db="UniProtKB">
        <authorList>
            <consortium name="Ensembl"/>
        </authorList>
    </citation>
    <scope>IDENTIFICATION</scope>
</reference>
<evidence type="ECO:0000313" key="2">
    <source>
        <dbReference type="Ensembl" id="ENSSFAP00005028421.1"/>
    </source>
</evidence>
<dbReference type="Ensembl" id="ENSSFAT00005029483.1">
    <property type="protein sequence ID" value="ENSSFAP00005028421.1"/>
    <property type="gene ID" value="ENSSFAG00005014506.1"/>
</dbReference>
<reference evidence="2" key="2">
    <citation type="submission" date="2025-08" db="UniProtKB">
        <authorList>
            <consortium name="Ensembl"/>
        </authorList>
    </citation>
    <scope>IDENTIFICATION</scope>
</reference>
<feature type="signal peptide" evidence="1">
    <location>
        <begin position="1"/>
        <end position="21"/>
    </location>
</feature>
<keyword evidence="3" id="KW-1185">Reference proteome</keyword>
<dbReference type="InterPro" id="IPR039015">
    <property type="entry name" value="ENDOD1"/>
</dbReference>
<evidence type="ECO:0000256" key="1">
    <source>
        <dbReference type="SAM" id="SignalP"/>
    </source>
</evidence>
<name>A0A672HGR5_SALFA</name>
<accession>A0A672HGR5</accession>
<organism evidence="2 3">
    <name type="scientific">Salarias fasciatus</name>
    <name type="common">Jewelled blenny</name>
    <name type="synonym">Blennius fasciatus</name>
    <dbReference type="NCBI Taxonomy" id="181472"/>
    <lineage>
        <taxon>Eukaryota</taxon>
        <taxon>Metazoa</taxon>
        <taxon>Chordata</taxon>
        <taxon>Craniata</taxon>
        <taxon>Vertebrata</taxon>
        <taxon>Euteleostomi</taxon>
        <taxon>Actinopterygii</taxon>
        <taxon>Neopterygii</taxon>
        <taxon>Teleostei</taxon>
        <taxon>Neoteleostei</taxon>
        <taxon>Acanthomorphata</taxon>
        <taxon>Ovalentaria</taxon>
        <taxon>Blenniimorphae</taxon>
        <taxon>Blenniiformes</taxon>
        <taxon>Blennioidei</taxon>
        <taxon>Blenniidae</taxon>
        <taxon>Salariinae</taxon>
        <taxon>Salarias</taxon>
    </lineage>
</organism>